<feature type="region of interest" description="Disordered" evidence="1">
    <location>
        <begin position="86"/>
        <end position="117"/>
    </location>
</feature>
<feature type="signal peptide" evidence="2">
    <location>
        <begin position="1"/>
        <end position="18"/>
    </location>
</feature>
<organism evidence="4 5">
    <name type="scientific">Pythium oligandrum</name>
    <name type="common">Mycoparasitic fungus</name>
    <dbReference type="NCBI Taxonomy" id="41045"/>
    <lineage>
        <taxon>Eukaryota</taxon>
        <taxon>Sar</taxon>
        <taxon>Stramenopiles</taxon>
        <taxon>Oomycota</taxon>
        <taxon>Peronosporomycetes</taxon>
        <taxon>Pythiales</taxon>
        <taxon>Pythiaceae</taxon>
        <taxon>Pythium</taxon>
    </lineage>
</organism>
<dbReference type="InterPro" id="IPR056866">
    <property type="entry name" value="Znf_WRKY19"/>
</dbReference>
<comment type="caution">
    <text evidence="4">The sequence shown here is derived from an EMBL/GenBank/DDBJ whole genome shotgun (WGS) entry which is preliminary data.</text>
</comment>
<gene>
    <name evidence="4" type="ORF">Poli38472_011779</name>
</gene>
<dbReference type="Pfam" id="PF24906">
    <property type="entry name" value="Zf_WRKY19"/>
    <property type="match status" value="1"/>
</dbReference>
<evidence type="ECO:0000313" key="4">
    <source>
        <dbReference type="EMBL" id="TMW58191.1"/>
    </source>
</evidence>
<keyword evidence="2" id="KW-0732">Signal</keyword>
<feature type="compositionally biased region" description="Polar residues" evidence="1">
    <location>
        <begin position="40"/>
        <end position="55"/>
    </location>
</feature>
<feature type="region of interest" description="Disordered" evidence="1">
    <location>
        <begin position="29"/>
        <end position="55"/>
    </location>
</feature>
<proteinExistence type="predicted"/>
<protein>
    <recommendedName>
        <fullName evidence="3">WRKY19-like zinc finger domain-containing protein</fullName>
    </recommendedName>
</protein>
<evidence type="ECO:0000256" key="1">
    <source>
        <dbReference type="SAM" id="MobiDB-lite"/>
    </source>
</evidence>
<feature type="compositionally biased region" description="Polar residues" evidence="1">
    <location>
        <begin position="99"/>
        <end position="108"/>
    </location>
</feature>
<dbReference type="EMBL" id="SPLM01000112">
    <property type="protein sequence ID" value="TMW58191.1"/>
    <property type="molecule type" value="Genomic_DNA"/>
</dbReference>
<dbReference type="PANTHER" id="PTHR31827:SF1">
    <property type="entry name" value="EMB|CAB89363.1"/>
    <property type="match status" value="1"/>
</dbReference>
<keyword evidence="5" id="KW-1185">Reference proteome</keyword>
<reference evidence="4" key="1">
    <citation type="submission" date="2019-03" db="EMBL/GenBank/DDBJ databases">
        <title>Long read genome sequence of the mycoparasitic Pythium oligandrum ATCC 38472 isolated from sugarbeet rhizosphere.</title>
        <authorList>
            <person name="Gaulin E."/>
        </authorList>
    </citation>
    <scope>NUCLEOTIDE SEQUENCE</scope>
    <source>
        <strain evidence="4">ATCC 38472_TT</strain>
    </source>
</reference>
<dbReference type="PANTHER" id="PTHR31827">
    <property type="entry name" value="EMB|CAB89363.1"/>
    <property type="match status" value="1"/>
</dbReference>
<evidence type="ECO:0000259" key="3">
    <source>
        <dbReference type="Pfam" id="PF24906"/>
    </source>
</evidence>
<dbReference type="AlphaFoldDB" id="A0A8K1C7P9"/>
<dbReference type="Proteomes" id="UP000794436">
    <property type="component" value="Unassembled WGS sequence"/>
</dbReference>
<dbReference type="OrthoDB" id="164255at2759"/>
<accession>A0A8K1C7P9</accession>
<name>A0A8K1C7P9_PYTOL</name>
<feature type="chain" id="PRO_5035451066" description="WRKY19-like zinc finger domain-containing protein" evidence="2">
    <location>
        <begin position="19"/>
        <end position="253"/>
    </location>
</feature>
<feature type="domain" description="WRKY19-like zinc finger" evidence="3">
    <location>
        <begin position="171"/>
        <end position="193"/>
    </location>
</feature>
<sequence>MPSKSSIAFLLNPIGVHTSVVPASCCASPGHTVSCKRPSIQLTTKPNKRPQSTLDISPRSKVRLCCDNDSSKPSCVVPVRLLLSSPSSASEDSSDLEQETPTKTTVTKQAKPRRRRLRVRVPTPCTTPACENFAVTKGVCVRHGGGARCEFEGCEKRAKMNKRCFQHGGYRQCLQPECTSKAKRYGYCWAHGGGINCSVAGCDKVCTQGGLCWAHGGGSRCLVTGCKRRSYQKDEYYCSHHRVNGSSDESAME</sequence>
<evidence type="ECO:0000256" key="2">
    <source>
        <dbReference type="SAM" id="SignalP"/>
    </source>
</evidence>
<evidence type="ECO:0000313" key="5">
    <source>
        <dbReference type="Proteomes" id="UP000794436"/>
    </source>
</evidence>